<keyword evidence="5 11" id="KW-0408">Iron</keyword>
<dbReference type="EMBL" id="LNRQ01000008">
    <property type="protein sequence ID" value="KZM84667.1"/>
    <property type="molecule type" value="Genomic_DNA"/>
</dbReference>
<dbReference type="FunFam" id="2.60.120.330:FF:000014">
    <property type="entry name" value="Gibberellin 2-beta-dioxygenase 1"/>
    <property type="match status" value="1"/>
</dbReference>
<evidence type="ECO:0000313" key="14">
    <source>
        <dbReference type="EMBL" id="WOH12040.1"/>
    </source>
</evidence>
<dbReference type="OMA" id="KQEDYLY"/>
<evidence type="ECO:0000256" key="2">
    <source>
        <dbReference type="ARBA" id="ARBA00022723"/>
    </source>
</evidence>
<keyword evidence="15" id="KW-1185">Reference proteome</keyword>
<accession>A0A175YMT6</accession>
<evidence type="ECO:0000313" key="13">
    <source>
        <dbReference type="EMBL" id="KZM84667.1"/>
    </source>
</evidence>
<evidence type="ECO:0000256" key="4">
    <source>
        <dbReference type="ARBA" id="ARBA00023002"/>
    </source>
</evidence>
<dbReference type="InterPro" id="IPR050231">
    <property type="entry name" value="Iron_ascorbate_oxido_reductase"/>
</dbReference>
<dbReference type="InterPro" id="IPR044861">
    <property type="entry name" value="IPNS-like_FE2OG_OXY"/>
</dbReference>
<name>A0A175YMT6_DAUCS</name>
<dbReference type="PROSITE" id="PS51471">
    <property type="entry name" value="FE2OG_OXY"/>
    <property type="match status" value="1"/>
</dbReference>
<evidence type="ECO:0000256" key="9">
    <source>
        <dbReference type="ARBA" id="ARBA00061282"/>
    </source>
</evidence>
<dbReference type="Pfam" id="PF14226">
    <property type="entry name" value="DIOX_N"/>
    <property type="match status" value="1"/>
</dbReference>
<comment type="pathway">
    <text evidence="1">Hormone biosynthesis.</text>
</comment>
<dbReference type="EC" id="1.14.11.13" evidence="10"/>
<dbReference type="GO" id="GO:0045543">
    <property type="term" value="F:gibberellin 2-beta-dioxygenase activity"/>
    <property type="evidence" value="ECO:0007669"/>
    <property type="project" value="UniProtKB-EC"/>
</dbReference>
<dbReference type="EMBL" id="CP093350">
    <property type="protein sequence ID" value="WOH12040.1"/>
    <property type="molecule type" value="Genomic_DNA"/>
</dbReference>
<dbReference type="InterPro" id="IPR026992">
    <property type="entry name" value="DIOX_N"/>
</dbReference>
<keyword evidence="3" id="KW-0223">Dioxygenase</keyword>
<dbReference type="OrthoDB" id="288590at2759"/>
<evidence type="ECO:0000256" key="6">
    <source>
        <dbReference type="ARBA" id="ARBA00037909"/>
    </source>
</evidence>
<dbReference type="Proteomes" id="UP000077755">
    <property type="component" value="Chromosome 8"/>
</dbReference>
<dbReference type="Gene3D" id="2.60.120.330">
    <property type="entry name" value="B-lactam Antibiotic, Isopenicillin N Synthase, Chain"/>
    <property type="match status" value="1"/>
</dbReference>
<dbReference type="PANTHER" id="PTHR47990">
    <property type="entry name" value="2-OXOGLUTARATE (2OG) AND FE(II)-DEPENDENT OXYGENASE SUPERFAMILY PROTEIN-RELATED"/>
    <property type="match status" value="1"/>
</dbReference>
<keyword evidence="4 11" id="KW-0560">Oxidoreductase</keyword>
<dbReference type="SUPFAM" id="SSF51197">
    <property type="entry name" value="Clavaminate synthase-like"/>
    <property type="match status" value="1"/>
</dbReference>
<protein>
    <recommendedName>
        <fullName evidence="10">gibberellin 2beta-dioxygenase</fullName>
        <ecNumber evidence="10">1.14.11.13</ecNumber>
    </recommendedName>
</protein>
<evidence type="ECO:0000259" key="12">
    <source>
        <dbReference type="PROSITE" id="PS51471"/>
    </source>
</evidence>
<dbReference type="InterPro" id="IPR027443">
    <property type="entry name" value="IPNS-like_sf"/>
</dbReference>
<dbReference type="AlphaFoldDB" id="A0A175YMT6"/>
<evidence type="ECO:0000256" key="3">
    <source>
        <dbReference type="ARBA" id="ARBA00022964"/>
    </source>
</evidence>
<evidence type="ECO:0000256" key="7">
    <source>
        <dbReference type="ARBA" id="ARBA00052204"/>
    </source>
</evidence>
<dbReference type="InterPro" id="IPR005123">
    <property type="entry name" value="Oxoglu/Fe-dep_dioxygenase_dom"/>
</dbReference>
<dbReference type="Pfam" id="PF03171">
    <property type="entry name" value="2OG-FeII_Oxy"/>
    <property type="match status" value="1"/>
</dbReference>
<evidence type="ECO:0000313" key="15">
    <source>
        <dbReference type="Proteomes" id="UP000077755"/>
    </source>
</evidence>
<proteinExistence type="inferred from homology"/>
<organism evidence="13">
    <name type="scientific">Daucus carota subsp. sativus</name>
    <name type="common">Carrot</name>
    <dbReference type="NCBI Taxonomy" id="79200"/>
    <lineage>
        <taxon>Eukaryota</taxon>
        <taxon>Viridiplantae</taxon>
        <taxon>Streptophyta</taxon>
        <taxon>Embryophyta</taxon>
        <taxon>Tracheophyta</taxon>
        <taxon>Spermatophyta</taxon>
        <taxon>Magnoliopsida</taxon>
        <taxon>eudicotyledons</taxon>
        <taxon>Gunneridae</taxon>
        <taxon>Pentapetalae</taxon>
        <taxon>asterids</taxon>
        <taxon>campanulids</taxon>
        <taxon>Apiales</taxon>
        <taxon>Apiaceae</taxon>
        <taxon>Apioideae</taxon>
        <taxon>Scandiceae</taxon>
        <taxon>Daucinae</taxon>
        <taxon>Daucus</taxon>
        <taxon>Daucus sect. Daucus</taxon>
    </lineage>
</organism>
<reference evidence="14" key="2">
    <citation type="submission" date="2022-03" db="EMBL/GenBank/DDBJ databases">
        <title>Draft title - Genomic analysis of global carrot germplasm unveils the trajectory of domestication and the origin of high carotenoid orange carrot.</title>
        <authorList>
            <person name="Iorizzo M."/>
            <person name="Ellison S."/>
            <person name="Senalik D."/>
            <person name="Macko-Podgorni A."/>
            <person name="Grzebelus D."/>
            <person name="Bostan H."/>
            <person name="Rolling W."/>
            <person name="Curaba J."/>
            <person name="Simon P."/>
        </authorList>
    </citation>
    <scope>NUCLEOTIDE SEQUENCE</scope>
    <source>
        <tissue evidence="14">Leaf</tissue>
    </source>
</reference>
<evidence type="ECO:0000256" key="1">
    <source>
        <dbReference type="ARBA" id="ARBA00004972"/>
    </source>
</evidence>
<evidence type="ECO:0000256" key="11">
    <source>
        <dbReference type="RuleBase" id="RU003682"/>
    </source>
</evidence>
<evidence type="ECO:0000256" key="8">
    <source>
        <dbReference type="ARBA" id="ARBA00055835"/>
    </source>
</evidence>
<evidence type="ECO:0000256" key="10">
    <source>
        <dbReference type="ARBA" id="ARBA00066708"/>
    </source>
</evidence>
<sequence length="318" mass="35664">MVVLSQPVEHVNFPAIKSCNGNSTHIPVNVDLSNPDAKTQIVNACQEFGFFKVINHGVPMEIVTKLEAQALSFFKQPQNHKNKAAPFGYGNKNIGRKGDTGWVEYLLFGTDTQLISQNSLTILPNDFWAMVNKYLSAVKNLACEILKLMAEELNLQPKNVLSRLLSDKKSDSFFRINHYPASDRNELGFGEHTDPQIISVIRSNNASGLEIALKDGTWTQVPADPSSFFITVDDCLQVMTNGRFRSVKHRVITESLKERLSMIYFGGPPLSEKIAPSTSLMQGEESLYKEFTWGEYKKAAFNTKLAFNRISFFEKSPS</sequence>
<dbReference type="GO" id="GO:0046872">
    <property type="term" value="F:metal ion binding"/>
    <property type="evidence" value="ECO:0007669"/>
    <property type="project" value="UniProtKB-KW"/>
</dbReference>
<comment type="catalytic activity">
    <reaction evidence="7">
        <text>gibberellin A1 + 2-oxoglutarate + O2 = gibberellin A8 + succinate + CO2</text>
        <dbReference type="Rhea" id="RHEA:15005"/>
        <dbReference type="ChEBI" id="CHEBI:15379"/>
        <dbReference type="ChEBI" id="CHEBI:16526"/>
        <dbReference type="ChEBI" id="CHEBI:16810"/>
        <dbReference type="ChEBI" id="CHEBI:30031"/>
        <dbReference type="ChEBI" id="CHEBI:58524"/>
        <dbReference type="ChEBI" id="CHEBI:58594"/>
        <dbReference type="EC" id="1.14.11.13"/>
    </reaction>
</comment>
<reference evidence="13" key="1">
    <citation type="journal article" date="2016" name="Nat. Genet.">
        <title>A high-quality carrot genome assembly provides new insights into carotenoid accumulation and asterid genome evolution.</title>
        <authorList>
            <person name="Iorizzo M."/>
            <person name="Ellison S."/>
            <person name="Senalik D."/>
            <person name="Zeng P."/>
            <person name="Satapoomin P."/>
            <person name="Huang J."/>
            <person name="Bowman M."/>
            <person name="Iovene M."/>
            <person name="Sanseverino W."/>
            <person name="Cavagnaro P."/>
            <person name="Yildiz M."/>
            <person name="Macko-Podgorni A."/>
            <person name="Moranska E."/>
            <person name="Grzebelus E."/>
            <person name="Grzebelus D."/>
            <person name="Ashrafi H."/>
            <person name="Zheng Z."/>
            <person name="Cheng S."/>
            <person name="Spooner D."/>
            <person name="Van Deynze A."/>
            <person name="Simon P."/>
        </authorList>
    </citation>
    <scope>NUCLEOTIDE SEQUENCE [LARGE SCALE GENOMIC DNA]</scope>
    <source>
        <tissue evidence="13">Leaf</tissue>
    </source>
</reference>
<gene>
    <name evidence="13" type="ORF">DCAR_027911</name>
    <name evidence="14" type="ORF">DCAR_0831538</name>
</gene>
<feature type="domain" description="Fe2OG dioxygenase" evidence="12">
    <location>
        <begin position="169"/>
        <end position="268"/>
    </location>
</feature>
<keyword evidence="2 11" id="KW-0479">Metal-binding</keyword>
<dbReference type="STRING" id="79200.A0A175YMT6"/>
<comment type="pathway">
    <text evidence="6">Plant hormone biosynthesis; gibberellin biosynthesis.</text>
</comment>
<dbReference type="Gramene" id="KZM84667">
    <property type="protein sequence ID" value="KZM84667"/>
    <property type="gene ID" value="DCAR_027911"/>
</dbReference>
<comment type="function">
    <text evidence="8">Catalyzes the 2-beta-hydroxylation of several biologically active gibberellins, leading to the homeostatic regulation of their endogenous level. Catabolism of gibberellins (GAs) plays a central role in plant development. Converts GA9/GA20 to GA51/GA29 and GA4/GA1 to GA34/GA8.</text>
</comment>
<evidence type="ECO:0000256" key="5">
    <source>
        <dbReference type="ARBA" id="ARBA00023004"/>
    </source>
</evidence>
<dbReference type="KEGG" id="dcr:108197819"/>
<comment type="similarity">
    <text evidence="9">Belongs to the iron/ascorbate-dependent oxidoreductase family. GA2OX subfamily.</text>
</comment>